<organism evidence="1 2">
    <name type="scientific">Zhihengliuella alba</name>
    <dbReference type="NCBI Taxonomy" id="547018"/>
    <lineage>
        <taxon>Bacteria</taxon>
        <taxon>Bacillati</taxon>
        <taxon>Actinomycetota</taxon>
        <taxon>Actinomycetes</taxon>
        <taxon>Micrococcales</taxon>
        <taxon>Micrococcaceae</taxon>
        <taxon>Zhihengliuella</taxon>
    </lineage>
</organism>
<proteinExistence type="predicted"/>
<protein>
    <submittedName>
        <fullName evidence="1">DUF488 domain-containing protein</fullName>
    </submittedName>
</protein>
<dbReference type="Proteomes" id="UP001501536">
    <property type="component" value="Unassembled WGS sequence"/>
</dbReference>
<sequence>MDEIRLRRAYDAPDGGYRVLVDRLWPRGVSRADLELDEWARDVAPSTELRAWFDHRAQRYTEFRDRYIGELEHGPATDAVEQLLQTVRSHDDVVLVYATRDPEHNNALVLRDFLEEHR</sequence>
<gene>
    <name evidence="1" type="ORF">GCM10022377_04850</name>
</gene>
<reference evidence="2" key="1">
    <citation type="journal article" date="2019" name="Int. J. Syst. Evol. Microbiol.">
        <title>The Global Catalogue of Microorganisms (GCM) 10K type strain sequencing project: providing services to taxonomists for standard genome sequencing and annotation.</title>
        <authorList>
            <consortium name="The Broad Institute Genomics Platform"/>
            <consortium name="The Broad Institute Genome Sequencing Center for Infectious Disease"/>
            <person name="Wu L."/>
            <person name="Ma J."/>
        </authorList>
    </citation>
    <scope>NUCLEOTIDE SEQUENCE [LARGE SCALE GENOMIC DNA]</scope>
    <source>
        <strain evidence="2">JCM 16961</strain>
    </source>
</reference>
<name>A0ABP7CUZ0_9MICC</name>
<dbReference type="RefSeq" id="WP_344879425.1">
    <property type="nucleotide sequence ID" value="NZ_BAABCJ010000001.1"/>
</dbReference>
<dbReference type="EMBL" id="BAABCJ010000001">
    <property type="protein sequence ID" value="GAA3695019.1"/>
    <property type="molecule type" value="Genomic_DNA"/>
</dbReference>
<dbReference type="PANTHER" id="PTHR36849:SF1">
    <property type="entry name" value="CYTOPLASMIC PROTEIN"/>
    <property type="match status" value="1"/>
</dbReference>
<dbReference type="PANTHER" id="PTHR36849">
    <property type="entry name" value="CYTOPLASMIC PROTEIN-RELATED"/>
    <property type="match status" value="1"/>
</dbReference>
<accession>A0ABP7CUZ0</accession>
<evidence type="ECO:0000313" key="1">
    <source>
        <dbReference type="EMBL" id="GAA3695019.1"/>
    </source>
</evidence>
<dbReference type="InterPro" id="IPR052552">
    <property type="entry name" value="YeaO-like"/>
</dbReference>
<evidence type="ECO:0000313" key="2">
    <source>
        <dbReference type="Proteomes" id="UP001501536"/>
    </source>
</evidence>
<dbReference type="Pfam" id="PF22752">
    <property type="entry name" value="DUF488-N3i"/>
    <property type="match status" value="1"/>
</dbReference>
<comment type="caution">
    <text evidence="1">The sequence shown here is derived from an EMBL/GenBank/DDBJ whole genome shotgun (WGS) entry which is preliminary data.</text>
</comment>
<keyword evidence="2" id="KW-1185">Reference proteome</keyword>